<dbReference type="Gene3D" id="3.40.50.1820">
    <property type="entry name" value="alpha/beta hydrolase"/>
    <property type="match status" value="1"/>
</dbReference>
<feature type="transmembrane region" description="Helical" evidence="1">
    <location>
        <begin position="12"/>
        <end position="41"/>
    </location>
</feature>
<proteinExistence type="predicted"/>
<evidence type="ECO:0000259" key="2">
    <source>
        <dbReference type="Pfam" id="PF00561"/>
    </source>
</evidence>
<keyword evidence="1" id="KW-0472">Membrane</keyword>
<dbReference type="GO" id="GO:0016020">
    <property type="term" value="C:membrane"/>
    <property type="evidence" value="ECO:0007669"/>
    <property type="project" value="TreeGrafter"/>
</dbReference>
<keyword evidence="1" id="KW-0812">Transmembrane</keyword>
<accession>A0A7S4IP89</accession>
<feature type="domain" description="AB hydrolase-1" evidence="2">
    <location>
        <begin position="105"/>
        <end position="232"/>
    </location>
</feature>
<gene>
    <name evidence="3" type="ORF">OAUR00152_LOCUS13577</name>
</gene>
<dbReference type="SUPFAM" id="SSF53474">
    <property type="entry name" value="alpha/beta-Hydrolases"/>
    <property type="match status" value="1"/>
</dbReference>
<name>A0A7S4IP89_9STRA</name>
<dbReference type="GO" id="GO:0008474">
    <property type="term" value="F:palmitoyl-(protein) hydrolase activity"/>
    <property type="evidence" value="ECO:0007669"/>
    <property type="project" value="TreeGrafter"/>
</dbReference>
<keyword evidence="1" id="KW-1133">Transmembrane helix</keyword>
<dbReference type="InterPro" id="IPR000073">
    <property type="entry name" value="AB_hydrolase_1"/>
</dbReference>
<dbReference type="InterPro" id="IPR029058">
    <property type="entry name" value="AB_hydrolase_fold"/>
</dbReference>
<sequence length="389" mass="42834">MENEQIFPFSSSAWNAAVTIICRGGILVGGVASIIAGLLYVKQDALLYFPEIGNIGRRTGQNPRRYRSPAEHNIPYETHMIRCEDGVSIHSWLLLHPNARQERLPTILFFHGNAGNIGLRLPNAIQMFHYLKANVLLVEYRGYGDSDDAKPSESGLKLDAEAALRFISEHPQIDAKRIFIFGRSLGGAVSFHLAQYAENNSIPVAGVIVENTFISIAKMVDHLMPLVAPLKPLVLRIGWDSGRAVTQIKTPVLYLAGSADQLVPHSHMQELFHRSEKASVSARMHIIKDGTHNETWLQGGKQYWHTIRGFFDEIFAAEKSGAFTRNPSISESADVWNSYGSRSKVAVGMGMESENLKSSSIPTMPSNLIGMAKNASAASAPKETGKKEI</sequence>
<organism evidence="3">
    <name type="scientific">Odontella aurita</name>
    <dbReference type="NCBI Taxonomy" id="265563"/>
    <lineage>
        <taxon>Eukaryota</taxon>
        <taxon>Sar</taxon>
        <taxon>Stramenopiles</taxon>
        <taxon>Ochrophyta</taxon>
        <taxon>Bacillariophyta</taxon>
        <taxon>Mediophyceae</taxon>
        <taxon>Biddulphiophycidae</taxon>
        <taxon>Eupodiscales</taxon>
        <taxon>Odontellaceae</taxon>
        <taxon>Odontella</taxon>
    </lineage>
</organism>
<evidence type="ECO:0000313" key="3">
    <source>
        <dbReference type="EMBL" id="CAE2235305.1"/>
    </source>
</evidence>
<dbReference type="AlphaFoldDB" id="A0A7S4IP89"/>
<protein>
    <recommendedName>
        <fullName evidence="2">AB hydrolase-1 domain-containing protein</fullName>
    </recommendedName>
</protein>
<evidence type="ECO:0000256" key="1">
    <source>
        <dbReference type="SAM" id="Phobius"/>
    </source>
</evidence>
<dbReference type="PANTHER" id="PTHR12277">
    <property type="entry name" value="ALPHA/BETA HYDROLASE DOMAIN-CONTAINING PROTEIN"/>
    <property type="match status" value="1"/>
</dbReference>
<dbReference type="Pfam" id="PF00561">
    <property type="entry name" value="Abhydrolase_1"/>
    <property type="match status" value="1"/>
</dbReference>
<dbReference type="PANTHER" id="PTHR12277:SF81">
    <property type="entry name" value="PROTEIN ABHD13"/>
    <property type="match status" value="1"/>
</dbReference>
<reference evidence="3" key="1">
    <citation type="submission" date="2021-01" db="EMBL/GenBank/DDBJ databases">
        <authorList>
            <person name="Corre E."/>
            <person name="Pelletier E."/>
            <person name="Niang G."/>
            <person name="Scheremetjew M."/>
            <person name="Finn R."/>
            <person name="Kale V."/>
            <person name="Holt S."/>
            <person name="Cochrane G."/>
            <person name="Meng A."/>
            <person name="Brown T."/>
            <person name="Cohen L."/>
        </authorList>
    </citation>
    <scope>NUCLEOTIDE SEQUENCE</scope>
    <source>
        <strain evidence="3">Isolate 1302-5</strain>
    </source>
</reference>
<dbReference type="EMBL" id="HBKQ01020095">
    <property type="protein sequence ID" value="CAE2235305.1"/>
    <property type="molecule type" value="Transcribed_RNA"/>
</dbReference>